<dbReference type="SUPFAM" id="SSF52518">
    <property type="entry name" value="Thiamin diphosphate-binding fold (THDP-binding)"/>
    <property type="match status" value="1"/>
</dbReference>
<evidence type="ECO:0000259" key="2">
    <source>
        <dbReference type="Pfam" id="PF02776"/>
    </source>
</evidence>
<dbReference type="Pfam" id="PF02776">
    <property type="entry name" value="TPP_enzyme_N"/>
    <property type="match status" value="1"/>
</dbReference>
<comment type="similarity">
    <text evidence="1">Belongs to the TPP enzyme family.</text>
</comment>
<dbReference type="PANTHER" id="PTHR18968:SF129">
    <property type="entry name" value="ACETOLACTATE SYNTHASE"/>
    <property type="match status" value="1"/>
</dbReference>
<proteinExistence type="inferred from homology"/>
<dbReference type="InterPro" id="IPR029061">
    <property type="entry name" value="THDP-binding"/>
</dbReference>
<keyword evidence="4" id="KW-1185">Reference proteome</keyword>
<protein>
    <submittedName>
        <fullName evidence="3">Acetolactate synthase, catabolic, alsS</fullName>
    </submittedName>
</protein>
<dbReference type="InterPro" id="IPR045229">
    <property type="entry name" value="TPP_enz"/>
</dbReference>
<dbReference type="EMBL" id="LAVW01000129">
    <property type="protein sequence ID" value="KKW71989.1"/>
    <property type="molecule type" value="Genomic_DNA"/>
</dbReference>
<dbReference type="Proteomes" id="UP000034513">
    <property type="component" value="Unassembled WGS sequence"/>
</dbReference>
<organism evidence="3 4">
    <name type="scientific">Lactococcus lactis subsp. cremoris</name>
    <name type="common">Streptococcus cremoris</name>
    <dbReference type="NCBI Taxonomy" id="1359"/>
    <lineage>
        <taxon>Bacteria</taxon>
        <taxon>Bacillati</taxon>
        <taxon>Bacillota</taxon>
        <taxon>Bacilli</taxon>
        <taxon>Lactobacillales</taxon>
        <taxon>Streptococcaceae</taxon>
        <taxon>Lactococcus</taxon>
    </lineage>
</organism>
<dbReference type="InterPro" id="IPR012001">
    <property type="entry name" value="Thiamin_PyroP_enz_TPP-bd_dom"/>
</dbReference>
<feature type="domain" description="Thiamine pyrophosphate enzyme N-terminal TPP-binding" evidence="2">
    <location>
        <begin position="2"/>
        <end position="71"/>
    </location>
</feature>
<dbReference type="Gene3D" id="3.40.50.970">
    <property type="match status" value="1"/>
</dbReference>
<dbReference type="PANTHER" id="PTHR18968">
    <property type="entry name" value="THIAMINE PYROPHOSPHATE ENZYMES"/>
    <property type="match status" value="1"/>
</dbReference>
<dbReference type="CDD" id="cd07035">
    <property type="entry name" value="TPP_PYR_POX_like"/>
    <property type="match status" value="1"/>
</dbReference>
<reference evidence="3 4" key="1">
    <citation type="submission" date="2015-04" db="EMBL/GenBank/DDBJ databases">
        <title>Evaluation of non-dairy Lactococcus lactis with potential dairy applications reveals extensive phenotype-genotype disparity.</title>
        <authorList>
            <person name="Cavanagh D."/>
            <person name="Casey A."/>
            <person name="Altermann E."/>
            <person name="Cotter P."/>
            <person name="Fitzgerald G.F."/>
            <person name="McAuliffe O."/>
        </authorList>
    </citation>
    <scope>NUCLEOTIDE SEQUENCE [LARGE SCALE GENOMIC DNA]</scope>
    <source>
        <strain evidence="3 4">DPC6856</strain>
    </source>
</reference>
<name>A0ABR5EG35_LACLC</name>
<sequence>MVVDSLINHKVKYVFGIPGAKIDRVFDLLENEEGPQMVVTRHEQGAAFMAQAVGRLTGEPGVVVVTSGPGV</sequence>
<comment type="caution">
    <text evidence="3">The sequence shown here is derived from an EMBL/GenBank/DDBJ whole genome shotgun (WGS) entry which is preliminary data.</text>
</comment>
<evidence type="ECO:0000313" key="4">
    <source>
        <dbReference type="Proteomes" id="UP000034513"/>
    </source>
</evidence>
<evidence type="ECO:0000256" key="1">
    <source>
        <dbReference type="ARBA" id="ARBA00007812"/>
    </source>
</evidence>
<evidence type="ECO:0000313" key="3">
    <source>
        <dbReference type="EMBL" id="KKW71989.1"/>
    </source>
</evidence>
<gene>
    <name evidence="3" type="ORF">VN93_1515</name>
</gene>
<accession>A0ABR5EG35</accession>